<protein>
    <recommendedName>
        <fullName evidence="1">HTH cro/C1-type domain-containing protein</fullName>
    </recommendedName>
</protein>
<name>A0A640UQW4_9ACTN</name>
<dbReference type="EMBL" id="BLIR01000001">
    <property type="protein sequence ID" value="GFE37860.1"/>
    <property type="molecule type" value="Genomic_DNA"/>
</dbReference>
<dbReference type="Pfam" id="PF19054">
    <property type="entry name" value="DUF5753"/>
    <property type="match status" value="1"/>
</dbReference>
<dbReference type="GO" id="GO:0003677">
    <property type="term" value="F:DNA binding"/>
    <property type="evidence" value="ECO:0007669"/>
    <property type="project" value="InterPro"/>
</dbReference>
<accession>A0A640UQW4</accession>
<dbReference type="Proteomes" id="UP000431826">
    <property type="component" value="Unassembled WGS sequence"/>
</dbReference>
<dbReference type="RefSeq" id="WP_159743822.1">
    <property type="nucleotide sequence ID" value="NZ_BLIR01000001.1"/>
</dbReference>
<dbReference type="InterPro" id="IPR010982">
    <property type="entry name" value="Lambda_DNA-bd_dom_sf"/>
</dbReference>
<proteinExistence type="predicted"/>
<dbReference type="SMART" id="SM00530">
    <property type="entry name" value="HTH_XRE"/>
    <property type="match status" value="1"/>
</dbReference>
<dbReference type="Pfam" id="PF13560">
    <property type="entry name" value="HTH_31"/>
    <property type="match status" value="1"/>
</dbReference>
<reference evidence="2 3" key="1">
    <citation type="submission" date="2019-12" db="EMBL/GenBank/DDBJ databases">
        <title>Whole genome shotgun sequence of Streptomyces tubercidicus NBRC 13090.</title>
        <authorList>
            <person name="Ichikawa N."/>
            <person name="Kimura A."/>
            <person name="Kitahashi Y."/>
            <person name="Komaki H."/>
            <person name="Tamura T."/>
        </authorList>
    </citation>
    <scope>NUCLEOTIDE SEQUENCE [LARGE SCALE GENOMIC DNA]</scope>
    <source>
        <strain evidence="2 3">NBRC 13090</strain>
    </source>
</reference>
<sequence>MVTDFQQSRVALGARLRELRTSRPGGRLTGTQLAERLGWTQSKVSKLERGRQTATIEDLQQWADGTDQPETFNELRSRLHGIESHHRTWRRLLSSGHRAVQEDLNAQHAQSTVFHAWQNAMIVGVLQTPDYARHIFSRYAELQRSPKDTEDAVRARMKRQQGLYDHRRKYHLLMWEPVLYTLICPPSVLAGQLDRISGTIGLDTVELGTVPLTAAVRVPPASGFSIHDERLVAVETWHAGLRIDDPDSVSTYLRTWQTLQKSAVYGHAAHQIIDRARHAIGTK</sequence>
<dbReference type="CDD" id="cd00093">
    <property type="entry name" value="HTH_XRE"/>
    <property type="match status" value="1"/>
</dbReference>
<evidence type="ECO:0000313" key="3">
    <source>
        <dbReference type="Proteomes" id="UP000431826"/>
    </source>
</evidence>
<comment type="caution">
    <text evidence="2">The sequence shown here is derived from an EMBL/GenBank/DDBJ whole genome shotgun (WGS) entry which is preliminary data.</text>
</comment>
<keyword evidence="3" id="KW-1185">Reference proteome</keyword>
<dbReference type="InterPro" id="IPR043917">
    <property type="entry name" value="DUF5753"/>
</dbReference>
<evidence type="ECO:0000259" key="1">
    <source>
        <dbReference type="PROSITE" id="PS50943"/>
    </source>
</evidence>
<feature type="domain" description="HTH cro/C1-type" evidence="1">
    <location>
        <begin position="16"/>
        <end position="75"/>
    </location>
</feature>
<dbReference type="AlphaFoldDB" id="A0A640UQW4"/>
<organism evidence="2 3">
    <name type="scientific">Streptomyces tubercidicus</name>
    <dbReference type="NCBI Taxonomy" id="47759"/>
    <lineage>
        <taxon>Bacteria</taxon>
        <taxon>Bacillati</taxon>
        <taxon>Actinomycetota</taxon>
        <taxon>Actinomycetes</taxon>
        <taxon>Kitasatosporales</taxon>
        <taxon>Streptomycetaceae</taxon>
        <taxon>Streptomyces</taxon>
    </lineage>
</organism>
<dbReference type="OrthoDB" id="4966777at2"/>
<gene>
    <name evidence="2" type="ORF">Stube_25330</name>
</gene>
<dbReference type="GeneID" id="96283658"/>
<dbReference type="SUPFAM" id="SSF47413">
    <property type="entry name" value="lambda repressor-like DNA-binding domains"/>
    <property type="match status" value="1"/>
</dbReference>
<dbReference type="Gene3D" id="1.10.260.40">
    <property type="entry name" value="lambda repressor-like DNA-binding domains"/>
    <property type="match status" value="1"/>
</dbReference>
<dbReference type="PROSITE" id="PS50943">
    <property type="entry name" value="HTH_CROC1"/>
    <property type="match status" value="1"/>
</dbReference>
<evidence type="ECO:0000313" key="2">
    <source>
        <dbReference type="EMBL" id="GFE37860.1"/>
    </source>
</evidence>
<dbReference type="InterPro" id="IPR001387">
    <property type="entry name" value="Cro/C1-type_HTH"/>
</dbReference>